<dbReference type="InterPro" id="IPR007873">
    <property type="entry name" value="Glycosyltransferase_ALG3"/>
</dbReference>
<evidence type="ECO:0000313" key="13">
    <source>
        <dbReference type="Proteomes" id="UP000092600"/>
    </source>
</evidence>
<dbReference type="Pfam" id="PF05208">
    <property type="entry name" value="ALG3"/>
    <property type="match status" value="1"/>
</dbReference>
<reference evidence="12 13" key="1">
    <citation type="journal article" date="2016" name="DNA Res.">
        <title>The draft genome of MD-2 pineapple using hybrid error correction of long reads.</title>
        <authorList>
            <person name="Redwan R.M."/>
            <person name="Saidin A."/>
            <person name="Kumar S.V."/>
        </authorList>
    </citation>
    <scope>NUCLEOTIDE SEQUENCE [LARGE SCALE GENOMIC DNA]</scope>
    <source>
        <strain evidence="13">cv. MD2</strain>
        <tissue evidence="12">Leaf</tissue>
    </source>
</reference>
<dbReference type="GO" id="GO:0052925">
    <property type="term" value="F:dol-P-Man:Man(5)GlcNAc(2)-PP-Dol alpha-1,3-mannosyltransferase activity"/>
    <property type="evidence" value="ECO:0007669"/>
    <property type="project" value="UniProtKB-EC"/>
</dbReference>
<evidence type="ECO:0000256" key="4">
    <source>
        <dbReference type="ARBA" id="ARBA00022676"/>
    </source>
</evidence>
<dbReference type="GO" id="GO:0005789">
    <property type="term" value="C:endoplasmic reticulum membrane"/>
    <property type="evidence" value="ECO:0007669"/>
    <property type="project" value="UniProtKB-SubCell"/>
</dbReference>
<evidence type="ECO:0000256" key="5">
    <source>
        <dbReference type="ARBA" id="ARBA00022679"/>
    </source>
</evidence>
<evidence type="ECO:0000256" key="10">
    <source>
        <dbReference type="ARBA" id="ARBA00049506"/>
    </source>
</evidence>
<keyword evidence="9 11" id="KW-0472">Membrane</keyword>
<comment type="caution">
    <text evidence="12">The sequence shown here is derived from an EMBL/GenBank/DDBJ whole genome shotgun (WGS) entry which is preliminary data.</text>
</comment>
<evidence type="ECO:0000256" key="8">
    <source>
        <dbReference type="ARBA" id="ARBA00022989"/>
    </source>
</evidence>
<keyword evidence="4 12" id="KW-0328">Glycosyltransferase</keyword>
<dbReference type="EC" id="2.4.1.258" evidence="3"/>
<protein>
    <recommendedName>
        <fullName evidence="3">dolichyl-P-Man:Man5GlcNAc2-PP-dolichol alpha-1,3-mannosyltransferase</fullName>
        <ecNumber evidence="3">2.4.1.258</ecNumber>
    </recommendedName>
</protein>
<evidence type="ECO:0000256" key="3">
    <source>
        <dbReference type="ARBA" id="ARBA00011964"/>
    </source>
</evidence>
<feature type="non-terminal residue" evidence="12">
    <location>
        <position position="1"/>
    </location>
</feature>
<dbReference type="EMBL" id="LSRQ01000507">
    <property type="protein sequence ID" value="OAY82388.1"/>
    <property type="molecule type" value="Genomic_DNA"/>
</dbReference>
<organism evidence="12 13">
    <name type="scientific">Ananas comosus</name>
    <name type="common">Pineapple</name>
    <name type="synonym">Ananas ananas</name>
    <dbReference type="NCBI Taxonomy" id="4615"/>
    <lineage>
        <taxon>Eukaryota</taxon>
        <taxon>Viridiplantae</taxon>
        <taxon>Streptophyta</taxon>
        <taxon>Embryophyta</taxon>
        <taxon>Tracheophyta</taxon>
        <taxon>Spermatophyta</taxon>
        <taxon>Magnoliopsida</taxon>
        <taxon>Liliopsida</taxon>
        <taxon>Poales</taxon>
        <taxon>Bromeliaceae</taxon>
        <taxon>Bromelioideae</taxon>
        <taxon>Ananas</taxon>
    </lineage>
</organism>
<dbReference type="Proteomes" id="UP000092600">
    <property type="component" value="Unassembled WGS sequence"/>
</dbReference>
<feature type="transmembrane region" description="Helical" evidence="11">
    <location>
        <begin position="20"/>
        <end position="39"/>
    </location>
</feature>
<evidence type="ECO:0000256" key="7">
    <source>
        <dbReference type="ARBA" id="ARBA00022824"/>
    </source>
</evidence>
<dbReference type="AlphaFoldDB" id="A0A199VZI1"/>
<evidence type="ECO:0000256" key="6">
    <source>
        <dbReference type="ARBA" id="ARBA00022692"/>
    </source>
</evidence>
<comment type="pathway">
    <text evidence="2">Protein modification; protein glycosylation.</text>
</comment>
<dbReference type="PANTHER" id="PTHR12646">
    <property type="entry name" value="NOT56 - RELATED"/>
    <property type="match status" value="1"/>
</dbReference>
<feature type="transmembrane region" description="Helical" evidence="11">
    <location>
        <begin position="51"/>
        <end position="70"/>
    </location>
</feature>
<sequence length="95" mass="10963">FRSVNFKFVPDNVFVSKEFASALLLLHLTLLLVFAHYRWSNYVCRQLHRHCVCSVFALPILFVVLLLFAFSSVEDTVSYSSTKSEPFQVKLKSES</sequence>
<evidence type="ECO:0000256" key="9">
    <source>
        <dbReference type="ARBA" id="ARBA00023136"/>
    </source>
</evidence>
<name>A0A199VZI1_ANACO</name>
<comment type="subcellular location">
    <subcellularLocation>
        <location evidence="1">Endoplasmic reticulum membrane</location>
        <topology evidence="1">Multi-pass membrane protein</topology>
    </subcellularLocation>
</comment>
<evidence type="ECO:0000313" key="12">
    <source>
        <dbReference type="EMBL" id="OAY82388.1"/>
    </source>
</evidence>
<keyword evidence="8 11" id="KW-1133">Transmembrane helix</keyword>
<proteinExistence type="predicted"/>
<accession>A0A199VZI1</accession>
<dbReference type="PANTHER" id="PTHR12646:SF0">
    <property type="entry name" value="DOL-P-MAN:MAN(5)GLCNAC(2)-PP-DOL ALPHA-1,3-MANNOSYLTRANSFERASE"/>
    <property type="match status" value="1"/>
</dbReference>
<keyword evidence="6 11" id="KW-0812">Transmembrane</keyword>
<evidence type="ECO:0000256" key="1">
    <source>
        <dbReference type="ARBA" id="ARBA00004477"/>
    </source>
</evidence>
<evidence type="ECO:0000256" key="11">
    <source>
        <dbReference type="SAM" id="Phobius"/>
    </source>
</evidence>
<keyword evidence="7" id="KW-0256">Endoplasmic reticulum</keyword>
<gene>
    <name evidence="12" type="ORF">ACMD2_19360</name>
</gene>
<dbReference type="STRING" id="4615.A0A199VZI1"/>
<feature type="non-terminal residue" evidence="12">
    <location>
        <position position="95"/>
    </location>
</feature>
<comment type="catalytic activity">
    <reaction evidence="10">
        <text>an alpha-D-Man-(1-&gt;2)-alpha-D-Man-(1-&gt;2)-alpha-D-Man-(1-&gt;3)-[alpha-D-Man-(1-&gt;6)]-beta-D-Man-(1-&gt;4)-beta-D-GlcNAc-(1-&gt;4)-alpha-D-GlcNAc-diphospho-di-trans,poly-cis-dolichol + a di-trans,poly-cis-dolichyl beta-D-mannosyl phosphate = an alpha-D-Man-(1-&gt;2)-alpha-D-Man-(1-&gt;2)-alpha-D-Man-(1-&gt;3)-[alpha-D-Man-(1-&gt;3)-alpha-D-Man-(1-&gt;6)]-beta-D-Man-(1-&gt;4)-beta-D-GlcNAc-(1-&gt;4)-alpha-D-GlcNAc-diphospho-di-trans,poly-cis-dolichol + a di-trans,poly-cis-dolichyl phosphate + H(+)</text>
        <dbReference type="Rhea" id="RHEA:29527"/>
        <dbReference type="Rhea" id="RHEA-COMP:19498"/>
        <dbReference type="Rhea" id="RHEA-COMP:19501"/>
        <dbReference type="Rhea" id="RHEA-COMP:19516"/>
        <dbReference type="Rhea" id="RHEA-COMP:19517"/>
        <dbReference type="ChEBI" id="CHEBI:15378"/>
        <dbReference type="ChEBI" id="CHEBI:57683"/>
        <dbReference type="ChEBI" id="CHEBI:58211"/>
        <dbReference type="ChEBI" id="CHEBI:132515"/>
        <dbReference type="ChEBI" id="CHEBI:132516"/>
        <dbReference type="EC" id="2.4.1.258"/>
    </reaction>
    <physiologicalReaction direction="left-to-right" evidence="10">
        <dbReference type="Rhea" id="RHEA:29528"/>
    </physiologicalReaction>
</comment>
<keyword evidence="5 12" id="KW-0808">Transferase</keyword>
<evidence type="ECO:0000256" key="2">
    <source>
        <dbReference type="ARBA" id="ARBA00004922"/>
    </source>
</evidence>